<proteinExistence type="predicted"/>
<dbReference type="InterPro" id="IPR003813">
    <property type="entry name" value="MvhD/FlpD"/>
</dbReference>
<keyword evidence="4" id="KW-0411">Iron-sulfur</keyword>
<evidence type="ECO:0000313" key="7">
    <source>
        <dbReference type="Proteomes" id="UP000008136"/>
    </source>
</evidence>
<evidence type="ECO:0000256" key="2">
    <source>
        <dbReference type="ARBA" id="ARBA00023002"/>
    </source>
</evidence>
<dbReference type="eggNOG" id="arCOG02475">
    <property type="taxonomic scope" value="Archaea"/>
</dbReference>
<name>F2KSM7_ARCVS</name>
<evidence type="ECO:0000256" key="4">
    <source>
        <dbReference type="ARBA" id="ARBA00023014"/>
    </source>
</evidence>
<feature type="domain" description="F420-non-reducing hydrogenase iron-sulfur subunit D" evidence="5">
    <location>
        <begin position="8"/>
        <end position="130"/>
    </location>
</feature>
<dbReference type="AlphaFoldDB" id="F2KSM7"/>
<sequence length="142" mass="15951">MPESEPKVVAFLCRWCAYAGADTAGISRMKYPANVRPIRVMCSGRVDTIHVLYALRKGADCVLVAGCHPGDCYYMKGNLYMRRRMALLRNLLEFVGIEPERLQVSWVSAGEAKKFSEVAEHVVDVAKQLGKSRLKAEWEEGQ</sequence>
<evidence type="ECO:0000256" key="1">
    <source>
        <dbReference type="ARBA" id="ARBA00022723"/>
    </source>
</evidence>
<dbReference type="Proteomes" id="UP000008136">
    <property type="component" value="Chromosome"/>
</dbReference>
<keyword evidence="7" id="KW-1185">Reference proteome</keyword>
<dbReference type="GO" id="GO:0051536">
    <property type="term" value="F:iron-sulfur cluster binding"/>
    <property type="evidence" value="ECO:0007669"/>
    <property type="project" value="UniProtKB-KW"/>
</dbReference>
<dbReference type="GeneID" id="10395242"/>
<dbReference type="GO" id="GO:0016491">
    <property type="term" value="F:oxidoreductase activity"/>
    <property type="evidence" value="ECO:0007669"/>
    <property type="project" value="UniProtKB-KW"/>
</dbReference>
<protein>
    <submittedName>
        <fullName evidence="6">Methyl-viologen-reducing hydrogenase delta subunit</fullName>
    </submittedName>
</protein>
<accession>F2KSM7</accession>
<dbReference type="Pfam" id="PF02662">
    <property type="entry name" value="FlpD"/>
    <property type="match status" value="1"/>
</dbReference>
<keyword evidence="1" id="KW-0479">Metal-binding</keyword>
<dbReference type="RefSeq" id="WP_013684748.1">
    <property type="nucleotide sequence ID" value="NC_015320.1"/>
</dbReference>
<dbReference type="GO" id="GO:0046872">
    <property type="term" value="F:metal ion binding"/>
    <property type="evidence" value="ECO:0007669"/>
    <property type="project" value="UniProtKB-KW"/>
</dbReference>
<dbReference type="HOGENOM" id="CLU_095272_2_0_2"/>
<dbReference type="STRING" id="693661.Arcve_2108"/>
<organism evidence="6 7">
    <name type="scientific">Archaeoglobus veneficus (strain DSM 11195 / SNP6)</name>
    <dbReference type="NCBI Taxonomy" id="693661"/>
    <lineage>
        <taxon>Archaea</taxon>
        <taxon>Methanobacteriati</taxon>
        <taxon>Methanobacteriota</taxon>
        <taxon>Archaeoglobi</taxon>
        <taxon>Archaeoglobales</taxon>
        <taxon>Archaeoglobaceae</taxon>
        <taxon>Archaeoglobus</taxon>
    </lineage>
</organism>
<evidence type="ECO:0000259" key="5">
    <source>
        <dbReference type="Pfam" id="PF02662"/>
    </source>
</evidence>
<keyword evidence="3" id="KW-0408">Iron</keyword>
<dbReference type="OrthoDB" id="371828at2157"/>
<reference evidence="6 7" key="1">
    <citation type="submission" date="2011-03" db="EMBL/GenBank/DDBJ databases">
        <title>The complete genome of Archaeoglobus veneficus SNP6.</title>
        <authorList>
            <consortium name="US DOE Joint Genome Institute (JGI-PGF)"/>
            <person name="Lucas S."/>
            <person name="Copeland A."/>
            <person name="Lapidus A."/>
            <person name="Bruce D."/>
            <person name="Goodwin L."/>
            <person name="Pitluck S."/>
            <person name="Kyrpides N."/>
            <person name="Mavromatis K."/>
            <person name="Pagani I."/>
            <person name="Ivanova N."/>
            <person name="Mikhailova N."/>
            <person name="Lu M."/>
            <person name="Detter J.C."/>
            <person name="Tapia R."/>
            <person name="Han C."/>
            <person name="Land M."/>
            <person name="Hauser L."/>
            <person name="Markowitz V."/>
            <person name="Cheng J.-F."/>
            <person name="Hugenholtz P."/>
            <person name="Woyke T."/>
            <person name="Wu D."/>
            <person name="Spring S."/>
            <person name="Brambilla E."/>
            <person name="Klenk H.-P."/>
            <person name="Eisen J.A."/>
        </authorList>
    </citation>
    <scope>NUCLEOTIDE SEQUENCE [LARGE SCALE GENOMIC DNA]</scope>
    <source>
        <strain>SNP6</strain>
    </source>
</reference>
<dbReference type="EMBL" id="CP002588">
    <property type="protein sequence ID" value="AEA48097.1"/>
    <property type="molecule type" value="Genomic_DNA"/>
</dbReference>
<evidence type="ECO:0000313" key="6">
    <source>
        <dbReference type="EMBL" id="AEA48097.1"/>
    </source>
</evidence>
<keyword evidence="2" id="KW-0560">Oxidoreductase</keyword>
<dbReference type="KEGG" id="ave:Arcve_2108"/>
<gene>
    <name evidence="6" type="ordered locus">Arcve_2108</name>
</gene>
<evidence type="ECO:0000256" key="3">
    <source>
        <dbReference type="ARBA" id="ARBA00023004"/>
    </source>
</evidence>